<comment type="pathway">
    <text evidence="3 10">Cofactor biosynthesis; molybdopterin biosynthesis.</text>
</comment>
<keyword evidence="10" id="KW-0460">Magnesium</keyword>
<evidence type="ECO:0000256" key="1">
    <source>
        <dbReference type="ARBA" id="ARBA00002901"/>
    </source>
</evidence>
<dbReference type="SUPFAM" id="SSF63867">
    <property type="entry name" value="MoeA C-terminal domain-like"/>
    <property type="match status" value="1"/>
</dbReference>
<evidence type="ECO:0000256" key="8">
    <source>
        <dbReference type="ARBA" id="ARBA00023150"/>
    </source>
</evidence>
<dbReference type="InterPro" id="IPR036425">
    <property type="entry name" value="MoaB/Mog-like_dom_sf"/>
</dbReference>
<evidence type="ECO:0000256" key="4">
    <source>
        <dbReference type="ARBA" id="ARBA00010763"/>
    </source>
</evidence>
<keyword evidence="7 10" id="KW-0500">Molybdenum</keyword>
<dbReference type="InterPro" id="IPR005110">
    <property type="entry name" value="MoeA_linker/N"/>
</dbReference>
<dbReference type="InterPro" id="IPR005111">
    <property type="entry name" value="MoeA_C_domain_IV"/>
</dbReference>
<dbReference type="Pfam" id="PF00994">
    <property type="entry name" value="MoCF_biosynth"/>
    <property type="match status" value="1"/>
</dbReference>
<dbReference type="PROSITE" id="PS01079">
    <property type="entry name" value="MOCF_BIOSYNTHESIS_2"/>
    <property type="match status" value="1"/>
</dbReference>
<feature type="non-terminal residue" evidence="12">
    <location>
        <position position="1"/>
    </location>
</feature>
<dbReference type="InterPro" id="IPR036135">
    <property type="entry name" value="MoeA_linker/N_sf"/>
</dbReference>
<comment type="function">
    <text evidence="1 10">Catalyzes the insertion of molybdate into adenylated molybdopterin with the concomitant release of AMP.</text>
</comment>
<evidence type="ECO:0000256" key="2">
    <source>
        <dbReference type="ARBA" id="ARBA00003487"/>
    </source>
</evidence>
<dbReference type="Gene3D" id="2.170.190.11">
    <property type="entry name" value="Molybdopterin biosynthesis moea protein, domain 3"/>
    <property type="match status" value="1"/>
</dbReference>
<dbReference type="Gene3D" id="3.40.980.10">
    <property type="entry name" value="MoaB/Mog-like domain"/>
    <property type="match status" value="1"/>
</dbReference>
<name>A0A424YBQ4_9FIRM</name>
<comment type="catalytic activity">
    <reaction evidence="9">
        <text>adenylyl-molybdopterin + molybdate = Mo-molybdopterin + AMP + H(+)</text>
        <dbReference type="Rhea" id="RHEA:35047"/>
        <dbReference type="ChEBI" id="CHEBI:15378"/>
        <dbReference type="ChEBI" id="CHEBI:36264"/>
        <dbReference type="ChEBI" id="CHEBI:62727"/>
        <dbReference type="ChEBI" id="CHEBI:71302"/>
        <dbReference type="ChEBI" id="CHEBI:456215"/>
        <dbReference type="EC" id="2.10.1.1"/>
    </reaction>
</comment>
<proteinExistence type="inferred from homology"/>
<dbReference type="AlphaFoldDB" id="A0A424YBQ4"/>
<dbReference type="SUPFAM" id="SSF53850">
    <property type="entry name" value="Periplasmic binding protein-like II"/>
    <property type="match status" value="1"/>
</dbReference>
<dbReference type="EC" id="2.10.1.1" evidence="5 10"/>
<evidence type="ECO:0000256" key="3">
    <source>
        <dbReference type="ARBA" id="ARBA00005046"/>
    </source>
</evidence>
<protein>
    <recommendedName>
        <fullName evidence="6 10">Molybdopterin molybdenumtransferase</fullName>
        <ecNumber evidence="5 10">2.10.1.1</ecNumber>
    </recommendedName>
</protein>
<dbReference type="FunFam" id="2.40.340.10:FF:000005">
    <property type="entry name" value="Molybdopterin molybdenumtransferase MoeA"/>
    <property type="match status" value="1"/>
</dbReference>
<evidence type="ECO:0000256" key="5">
    <source>
        <dbReference type="ARBA" id="ARBA00013269"/>
    </source>
</evidence>
<feature type="domain" description="MoaB/Mog" evidence="11">
    <location>
        <begin position="79"/>
        <end position="216"/>
    </location>
</feature>
<gene>
    <name evidence="12" type="ORF">D5R97_08395</name>
</gene>
<dbReference type="GO" id="GO:0005829">
    <property type="term" value="C:cytosol"/>
    <property type="evidence" value="ECO:0007669"/>
    <property type="project" value="TreeGrafter"/>
</dbReference>
<dbReference type="InterPro" id="IPR038987">
    <property type="entry name" value="MoeA-like"/>
</dbReference>
<dbReference type="GO" id="GO:0046872">
    <property type="term" value="F:metal ion binding"/>
    <property type="evidence" value="ECO:0007669"/>
    <property type="project" value="UniProtKB-UniRule"/>
</dbReference>
<evidence type="ECO:0000313" key="12">
    <source>
        <dbReference type="EMBL" id="RQD74043.1"/>
    </source>
</evidence>
<dbReference type="CDD" id="cd00887">
    <property type="entry name" value="MoeA"/>
    <property type="match status" value="1"/>
</dbReference>
<dbReference type="Pfam" id="PF03454">
    <property type="entry name" value="MoeA_C"/>
    <property type="match status" value="1"/>
</dbReference>
<keyword evidence="10" id="KW-0808">Transferase</keyword>
<dbReference type="InterPro" id="IPR036688">
    <property type="entry name" value="MoeA_C_domain_IV_sf"/>
</dbReference>
<dbReference type="SMART" id="SM00852">
    <property type="entry name" value="MoCF_biosynth"/>
    <property type="match status" value="1"/>
</dbReference>
<evidence type="ECO:0000256" key="6">
    <source>
        <dbReference type="ARBA" id="ARBA00021108"/>
    </source>
</evidence>
<evidence type="ECO:0000259" key="11">
    <source>
        <dbReference type="SMART" id="SM00852"/>
    </source>
</evidence>
<dbReference type="Proteomes" id="UP000285138">
    <property type="component" value="Unassembled WGS sequence"/>
</dbReference>
<dbReference type="UniPathway" id="UPA00344"/>
<keyword evidence="8 10" id="KW-0501">Molybdenum cofactor biosynthesis</keyword>
<organism evidence="12 13">
    <name type="scientific">Candidatus Syntrophonatronum acetioxidans</name>
    <dbReference type="NCBI Taxonomy" id="1795816"/>
    <lineage>
        <taxon>Bacteria</taxon>
        <taxon>Bacillati</taxon>
        <taxon>Bacillota</taxon>
        <taxon>Clostridia</taxon>
        <taxon>Eubacteriales</taxon>
        <taxon>Syntrophomonadaceae</taxon>
        <taxon>Candidatus Syntrophonatronum</taxon>
    </lineage>
</organism>
<dbReference type="InterPro" id="IPR024370">
    <property type="entry name" value="PBP_domain"/>
</dbReference>
<dbReference type="PANTHER" id="PTHR10192:SF16">
    <property type="entry name" value="MOLYBDOPTERIN MOLYBDENUMTRANSFERASE"/>
    <property type="match status" value="1"/>
</dbReference>
<dbReference type="EMBL" id="QZAA01000222">
    <property type="protein sequence ID" value="RQD74043.1"/>
    <property type="molecule type" value="Genomic_DNA"/>
</dbReference>
<evidence type="ECO:0000256" key="9">
    <source>
        <dbReference type="ARBA" id="ARBA00047317"/>
    </source>
</evidence>
<comment type="similarity">
    <text evidence="4 10">Belongs to the MoeA family.</text>
</comment>
<accession>A0A424YBQ4</accession>
<evidence type="ECO:0000256" key="7">
    <source>
        <dbReference type="ARBA" id="ARBA00022505"/>
    </source>
</evidence>
<dbReference type="SUPFAM" id="SSF53218">
    <property type="entry name" value="Molybdenum cofactor biosynthesis proteins"/>
    <property type="match status" value="1"/>
</dbReference>
<evidence type="ECO:0000256" key="10">
    <source>
        <dbReference type="RuleBase" id="RU365090"/>
    </source>
</evidence>
<dbReference type="SUPFAM" id="SSF63882">
    <property type="entry name" value="MoeA N-terminal region -like"/>
    <property type="match status" value="1"/>
</dbReference>
<evidence type="ECO:0000313" key="13">
    <source>
        <dbReference type="Proteomes" id="UP000285138"/>
    </source>
</evidence>
<feature type="non-terminal residue" evidence="12">
    <location>
        <position position="497"/>
    </location>
</feature>
<dbReference type="GO" id="GO:0061599">
    <property type="term" value="F:molybdopterin molybdotransferase activity"/>
    <property type="evidence" value="ECO:0007669"/>
    <property type="project" value="UniProtKB-UniRule"/>
</dbReference>
<dbReference type="NCBIfam" id="NF011068">
    <property type="entry name" value="PRK14498.1"/>
    <property type="match status" value="1"/>
</dbReference>
<keyword evidence="10" id="KW-0479">Metal-binding</keyword>
<sequence>LPTGFDAVIMIEDIHQLDEETIEITSAAAPWQHVRPMGEDIVATELIIPVNHRVGPEDIGAMLAGGIWQVKVRKKPVVTIIPTGSELVQPGEVPAGGKIIEFNSRFFSGLVIRWGGEARPHDIVKDEYELIKKALLSALEKSDLVIINAGSSAGSRDYTSAIIEEVGELLAHGLAIKPGKPTVLGMVNKKPVVGVPGYPVSAFFVMDLMVKPLIYELQGLPVPERPQVKAVMSRRVVSSFKAQEFLRVKLGQVGEKMIATPLARGAGVITSLVRADGFVSIPQLKEGLETGEEVQVDLVKDLKEIKNTVVSIGSHDLTLDIIANLLRLNFPEISLSSAHVGSMGGLMALRRGETHLAGSHLLDEKTGEYNIPYIKRLLPAREVVLINLVYREQGLIFPPGNPKKITSLEDLARKDISFVNRQKGAGTRLLLDYHLQKMENNPQNIKGYEREEYSHLAVAAAVASGAADTGMGILAAAKALGLDFLPLAEERYDIIIP</sequence>
<comment type="caution">
    <text evidence="12">The sequence shown here is derived from an EMBL/GenBank/DDBJ whole genome shotgun (WGS) entry which is preliminary data.</text>
</comment>
<dbReference type="Pfam" id="PF12727">
    <property type="entry name" value="PBP_like"/>
    <property type="match status" value="1"/>
</dbReference>
<dbReference type="Pfam" id="PF03453">
    <property type="entry name" value="MoeA_N"/>
    <property type="match status" value="1"/>
</dbReference>
<dbReference type="PANTHER" id="PTHR10192">
    <property type="entry name" value="MOLYBDOPTERIN BIOSYNTHESIS PROTEIN"/>
    <property type="match status" value="1"/>
</dbReference>
<dbReference type="InterPro" id="IPR008284">
    <property type="entry name" value="MoCF_biosynth_CS"/>
</dbReference>
<dbReference type="InterPro" id="IPR001453">
    <property type="entry name" value="MoaB/Mog_dom"/>
</dbReference>
<dbReference type="Gene3D" id="2.40.340.10">
    <property type="entry name" value="MoeA, C-terminal, domain IV"/>
    <property type="match status" value="1"/>
</dbReference>
<dbReference type="GO" id="GO:0006777">
    <property type="term" value="P:Mo-molybdopterin cofactor biosynthetic process"/>
    <property type="evidence" value="ECO:0007669"/>
    <property type="project" value="UniProtKB-UniRule"/>
</dbReference>
<comment type="function">
    <text evidence="2">May be involved in the biosynthesis of molybdopterin.</text>
</comment>
<comment type="cofactor">
    <cofactor evidence="10">
        <name>Mg(2+)</name>
        <dbReference type="ChEBI" id="CHEBI:18420"/>
    </cofactor>
</comment>
<reference evidence="12 13" key="1">
    <citation type="submission" date="2018-08" db="EMBL/GenBank/DDBJ databases">
        <title>The metabolism and importance of syntrophic acetate oxidation coupled to methane or sulfide production in haloalkaline environments.</title>
        <authorList>
            <person name="Timmers P.H.A."/>
            <person name="Vavourakis C.D."/>
            <person name="Sorokin D.Y."/>
            <person name="Sinninghe Damste J.S."/>
            <person name="Muyzer G."/>
            <person name="Stams A.J.M."/>
            <person name="Plugge C.M."/>
        </authorList>
    </citation>
    <scope>NUCLEOTIDE SEQUENCE [LARGE SCALE GENOMIC DNA]</scope>
    <source>
        <strain evidence="12">MSAO_Bac1</strain>
    </source>
</reference>